<keyword evidence="2" id="KW-0547">Nucleotide-binding</keyword>
<dbReference type="PROSITE" id="PS51221">
    <property type="entry name" value="TTL"/>
    <property type="match status" value="1"/>
</dbReference>
<name>A0A7S0UFF8_9STRA</name>
<feature type="region of interest" description="Disordered" evidence="4">
    <location>
        <begin position="1"/>
        <end position="27"/>
    </location>
</feature>
<dbReference type="GO" id="GO:0036064">
    <property type="term" value="C:ciliary basal body"/>
    <property type="evidence" value="ECO:0007669"/>
    <property type="project" value="TreeGrafter"/>
</dbReference>
<keyword evidence="5" id="KW-1133">Transmembrane helix</keyword>
<keyword evidence="1" id="KW-0436">Ligase</keyword>
<sequence>MMRSRKVSPSASSGVSTPPSSPNKHISYYSNGNSEDIDLEDIALSGDGKESRRLFESRVMNSVIQTYFQRNSRKELLFLAFVMLASNLMVGLTVYTYMQSPTSFGVLNGASSCPKNMVEFGNWFGNTLDSKRKASFRDMQITSKPQTKSFTKVPPQFYKTFYYDGEKISQPIARALRSRGWIMVDDTDNAHVIYTYSNNADWATELQPWQRFNFIPDHYKWNQKAQFAYYYQKYEKATGKPPSVYVPESYMLTDTKREIESFRKILNEHGKNHPWVHKLSDVNQGKGITILGPNSPELMGLPDKSIKILEQVLELKEKESTSEDDDSSEDEIHESIVQRYICNEITWNHHKFDVRMYWFVASLDPLIVLYHDGYVRVGNSKYSEKSFEDTTSHLTTHTGLGAETKATFAEFEEVLNQQHAINLKRDFKAQQNTFTPVEHVRNQFKHALGEMIEIMKDESFALPDYQSRDPNMTSENGFQFYCADFILDKDLDAWFIEPQGGCGLDEDYYFRLEMHASVFNGMVDVLEEVGSKQENNQALLPFEKSGNWEVIYADGQVYKYDGYKRSSNKDGCNVPAAKSEPKRKGFSKMGT</sequence>
<keyword evidence="3" id="KW-0067">ATP-binding</keyword>
<dbReference type="Gene3D" id="3.30.470.20">
    <property type="entry name" value="ATP-grasp fold, B domain"/>
    <property type="match status" value="1"/>
</dbReference>
<reference evidence="6" key="1">
    <citation type="submission" date="2021-01" db="EMBL/GenBank/DDBJ databases">
        <authorList>
            <person name="Corre E."/>
            <person name="Pelletier E."/>
            <person name="Niang G."/>
            <person name="Scheremetjew M."/>
            <person name="Finn R."/>
            <person name="Kale V."/>
            <person name="Holt S."/>
            <person name="Cochrane G."/>
            <person name="Meng A."/>
            <person name="Brown T."/>
            <person name="Cohen L."/>
        </authorList>
    </citation>
    <scope>NUCLEOTIDE SEQUENCE</scope>
    <source>
        <strain evidence="6">UNC1205</strain>
    </source>
</reference>
<protein>
    <recommendedName>
        <fullName evidence="7">Tubulin--tyrosine ligase-like protein 9</fullName>
    </recommendedName>
</protein>
<dbReference type="InterPro" id="IPR004344">
    <property type="entry name" value="TTL/TTLL_fam"/>
</dbReference>
<dbReference type="GO" id="GO:0005524">
    <property type="term" value="F:ATP binding"/>
    <property type="evidence" value="ECO:0007669"/>
    <property type="project" value="UniProtKB-KW"/>
</dbReference>
<dbReference type="EMBL" id="HBFL01001295">
    <property type="protein sequence ID" value="CAD8760882.1"/>
    <property type="molecule type" value="Transcribed_RNA"/>
</dbReference>
<evidence type="ECO:0000256" key="1">
    <source>
        <dbReference type="ARBA" id="ARBA00022598"/>
    </source>
</evidence>
<dbReference type="PANTHER" id="PTHR12241">
    <property type="entry name" value="TUBULIN POLYGLUTAMYLASE"/>
    <property type="match status" value="1"/>
</dbReference>
<evidence type="ECO:0000256" key="4">
    <source>
        <dbReference type="SAM" id="MobiDB-lite"/>
    </source>
</evidence>
<dbReference type="SUPFAM" id="SSF56059">
    <property type="entry name" value="Glutathione synthetase ATP-binding domain-like"/>
    <property type="match status" value="1"/>
</dbReference>
<dbReference type="AlphaFoldDB" id="A0A7S0UFF8"/>
<dbReference type="GO" id="GO:0015631">
    <property type="term" value="F:tubulin binding"/>
    <property type="evidence" value="ECO:0007669"/>
    <property type="project" value="TreeGrafter"/>
</dbReference>
<dbReference type="GO" id="GO:0000226">
    <property type="term" value="P:microtubule cytoskeleton organization"/>
    <property type="evidence" value="ECO:0007669"/>
    <property type="project" value="TreeGrafter"/>
</dbReference>
<evidence type="ECO:0000256" key="3">
    <source>
        <dbReference type="ARBA" id="ARBA00022840"/>
    </source>
</evidence>
<organism evidence="6">
    <name type="scientific">Pseudo-nitzschia delicatissima</name>
    <dbReference type="NCBI Taxonomy" id="44447"/>
    <lineage>
        <taxon>Eukaryota</taxon>
        <taxon>Sar</taxon>
        <taxon>Stramenopiles</taxon>
        <taxon>Ochrophyta</taxon>
        <taxon>Bacillariophyta</taxon>
        <taxon>Bacillariophyceae</taxon>
        <taxon>Bacillariophycidae</taxon>
        <taxon>Bacillariales</taxon>
        <taxon>Bacillariaceae</taxon>
        <taxon>Pseudo-nitzschia</taxon>
    </lineage>
</organism>
<feature type="region of interest" description="Disordered" evidence="4">
    <location>
        <begin position="566"/>
        <end position="591"/>
    </location>
</feature>
<evidence type="ECO:0000256" key="5">
    <source>
        <dbReference type="SAM" id="Phobius"/>
    </source>
</evidence>
<evidence type="ECO:0008006" key="7">
    <source>
        <dbReference type="Google" id="ProtNLM"/>
    </source>
</evidence>
<feature type="transmembrane region" description="Helical" evidence="5">
    <location>
        <begin position="76"/>
        <end position="98"/>
    </location>
</feature>
<evidence type="ECO:0000313" key="6">
    <source>
        <dbReference type="EMBL" id="CAD8760882.1"/>
    </source>
</evidence>
<proteinExistence type="predicted"/>
<keyword evidence="5" id="KW-0472">Membrane</keyword>
<feature type="compositionally biased region" description="Low complexity" evidence="4">
    <location>
        <begin position="8"/>
        <end position="18"/>
    </location>
</feature>
<evidence type="ECO:0000256" key="2">
    <source>
        <dbReference type="ARBA" id="ARBA00022741"/>
    </source>
</evidence>
<keyword evidence="5" id="KW-0812">Transmembrane</keyword>
<dbReference type="GO" id="GO:0070740">
    <property type="term" value="F:tubulin-glutamic acid ligase activity"/>
    <property type="evidence" value="ECO:0007669"/>
    <property type="project" value="TreeGrafter"/>
</dbReference>
<accession>A0A7S0UFF8</accession>
<dbReference type="Pfam" id="PF03133">
    <property type="entry name" value="TTL"/>
    <property type="match status" value="1"/>
</dbReference>
<gene>
    <name evidence="6" type="ORF">PDEL1432_LOCUS922</name>
</gene>